<evidence type="ECO:0000313" key="1">
    <source>
        <dbReference type="EMBL" id="SGY96047.1"/>
    </source>
</evidence>
<accession>A0A1K9ZGD6</accession>
<dbReference type="Proteomes" id="UP000183794">
    <property type="component" value="Unassembled WGS sequence"/>
</dbReference>
<dbReference type="AlphaFoldDB" id="A0A1K9ZGD6"/>
<name>A0A1K9ZGD6_9GAMM</name>
<dbReference type="RefSeq" id="WP_075518181.1">
    <property type="nucleotide sequence ID" value="NZ_FPLD01000051.1"/>
</dbReference>
<gene>
    <name evidence="1" type="ORF">NVI5450_1803</name>
</gene>
<dbReference type="EMBL" id="FPLD01000051">
    <property type="protein sequence ID" value="SGY96047.1"/>
    <property type="molecule type" value="Genomic_DNA"/>
</dbReference>
<proteinExistence type="predicted"/>
<evidence type="ECO:0000313" key="2">
    <source>
        <dbReference type="Proteomes" id="UP000183794"/>
    </source>
</evidence>
<reference evidence="1 2" key="1">
    <citation type="submission" date="2016-11" db="EMBL/GenBank/DDBJ databases">
        <authorList>
            <person name="Jaros S."/>
            <person name="Januszkiewicz K."/>
            <person name="Wedrychowicz H."/>
        </authorList>
    </citation>
    <scope>NUCLEOTIDE SEQUENCE [LARGE SCALE GENOMIC DNA]</scope>
    <source>
        <strain evidence="1">NVI 5450</strain>
    </source>
</reference>
<organism evidence="1 2">
    <name type="scientific">Moritella viscosa</name>
    <dbReference type="NCBI Taxonomy" id="80854"/>
    <lineage>
        <taxon>Bacteria</taxon>
        <taxon>Pseudomonadati</taxon>
        <taxon>Pseudomonadota</taxon>
        <taxon>Gammaproteobacteria</taxon>
        <taxon>Alteromonadales</taxon>
        <taxon>Moritellaceae</taxon>
        <taxon>Moritella</taxon>
    </lineage>
</organism>
<dbReference type="OrthoDB" id="6401352at2"/>
<sequence length="112" mass="12242">MQTVQSVINEIMFIAMSRPDAMDITVEYHGMSDSIFIHVLPTNLNLGRMKTKDINDSVLYSQYIRLGGAACFIDDSESPLEAVLEAKNKILALMAVPVSTQLSPLVLAEVAA</sequence>
<protein>
    <submittedName>
        <fullName evidence="1">Uncharacterized protein</fullName>
    </submittedName>
</protein>